<evidence type="ECO:0000313" key="1">
    <source>
        <dbReference type="EMBL" id="VDP02267.1"/>
    </source>
</evidence>
<gene>
    <name evidence="1" type="ORF">SBAD_LOCUS3759</name>
</gene>
<reference evidence="1 2" key="2">
    <citation type="submission" date="2018-11" db="EMBL/GenBank/DDBJ databases">
        <authorList>
            <consortium name="Pathogen Informatics"/>
        </authorList>
    </citation>
    <scope>NUCLEOTIDE SEQUENCE [LARGE SCALE GENOMIC DNA]</scope>
</reference>
<dbReference type="EMBL" id="UZAM01007934">
    <property type="protein sequence ID" value="VDP02267.1"/>
    <property type="molecule type" value="Genomic_DNA"/>
</dbReference>
<evidence type="ECO:0000313" key="3">
    <source>
        <dbReference type="WBParaSite" id="SBAD_0000392901-mRNA-1"/>
    </source>
</evidence>
<dbReference type="WBParaSite" id="SBAD_0000392901-mRNA-1">
    <property type="protein sequence ID" value="SBAD_0000392901-mRNA-1"/>
    <property type="gene ID" value="SBAD_0000392901"/>
</dbReference>
<evidence type="ECO:0000313" key="2">
    <source>
        <dbReference type="Proteomes" id="UP000270296"/>
    </source>
</evidence>
<keyword evidence="2" id="KW-1185">Reference proteome</keyword>
<reference evidence="3" key="1">
    <citation type="submission" date="2016-06" db="UniProtKB">
        <authorList>
            <consortium name="WormBaseParasite"/>
        </authorList>
    </citation>
    <scope>IDENTIFICATION</scope>
</reference>
<protein>
    <submittedName>
        <fullName evidence="3">Ovule protein</fullName>
    </submittedName>
</protein>
<dbReference type="Proteomes" id="UP000270296">
    <property type="component" value="Unassembled WGS sequence"/>
</dbReference>
<organism evidence="3">
    <name type="scientific">Soboliphyme baturini</name>
    <dbReference type="NCBI Taxonomy" id="241478"/>
    <lineage>
        <taxon>Eukaryota</taxon>
        <taxon>Metazoa</taxon>
        <taxon>Ecdysozoa</taxon>
        <taxon>Nematoda</taxon>
        <taxon>Enoplea</taxon>
        <taxon>Dorylaimia</taxon>
        <taxon>Dioctophymatida</taxon>
        <taxon>Dioctophymatoidea</taxon>
        <taxon>Soboliphymatidae</taxon>
        <taxon>Soboliphyme</taxon>
    </lineage>
</organism>
<accession>A0A183IJG3</accession>
<proteinExistence type="predicted"/>
<sequence>MNRGPSLEKVEPGYELLKWAFVDESLPLRVSTWSGIVSSRRALEYSFCLSKLRSHSCDGSGMCCKCLQKGRLNNCCLEIRPAEGPWDGHD</sequence>
<name>A0A183IJG3_9BILA</name>
<dbReference type="AlphaFoldDB" id="A0A183IJG3"/>